<dbReference type="Proteomes" id="UP000254572">
    <property type="component" value="Unassembled WGS sequence"/>
</dbReference>
<feature type="domain" description="Caspase family p20" evidence="2">
    <location>
        <begin position="24"/>
        <end position="151"/>
    </location>
</feature>
<dbReference type="InterPro" id="IPR001309">
    <property type="entry name" value="Pept_C14_p20"/>
</dbReference>
<name>A0A381E937_9GAMM</name>
<dbReference type="EMBL" id="UFUW01000001">
    <property type="protein sequence ID" value="SUX23427.1"/>
    <property type="molecule type" value="Genomic_DNA"/>
</dbReference>
<dbReference type="InterPro" id="IPR052945">
    <property type="entry name" value="Mitotic_Regulator"/>
</dbReference>
<sequence>MSRFIRTFATFLFILLALPALAAQERIALVIGNAGYPGGGRLANPVNDARAMQNALERAGFQVIKLEDAGLEDMESAILAFSKRLDKNTVGLFYYSGHGLQYDGNNYLLPIDTTDKIEAPAHLRSKAVSVDYVLASMENSGLNIVIFDACRNIPFRSFQRSVPSGLAAMNHYPDGTLIAYATAPGKVALDGLGENSPYTASLVKRMAEPLPLEQLLKKVRSDVRAETGDRQSPWYNASIEGDFYFTAPDAQGNAVAQDSPTDPNMGDNDPVMADALDALDRQDYVLAAQRLLPLATQGHASAQYRLGLLYEHGLGTNQDYATARAWYEQAAAQGLATAQNKLGYLYRNGFGVARDYHKAHKLYEQAAAQGLAAAQSNLGYLYQNGLGVTLDYDKAREYYEQAAVQGLAGAQSNLGYLYQNGLGVAQDYVKAREYYEQAAAQGLADTQNALGYFYQNGLGVAQDYDKAREYYEQAAAQGLPSAQNYLGYFYQHGLGIAQDYDKARAYYEQAAAQGFAAAQSNLGYLYQNGLGVAQDDDTARAWYEKAAAQGNKIAQEALQAYQ</sequence>
<dbReference type="Gene3D" id="3.40.50.1460">
    <property type="match status" value="1"/>
</dbReference>
<dbReference type="InterPro" id="IPR029030">
    <property type="entry name" value="Caspase-like_dom_sf"/>
</dbReference>
<reference evidence="3 4" key="1">
    <citation type="submission" date="2018-06" db="EMBL/GenBank/DDBJ databases">
        <authorList>
            <consortium name="Pathogen Informatics"/>
            <person name="Doyle S."/>
        </authorList>
    </citation>
    <scope>NUCLEOTIDE SEQUENCE [LARGE SCALE GENOMIC DNA]</scope>
    <source>
        <strain evidence="3 4">NCTC13294</strain>
    </source>
</reference>
<evidence type="ECO:0000259" key="2">
    <source>
        <dbReference type="PROSITE" id="PS50208"/>
    </source>
</evidence>
<dbReference type="InterPro" id="IPR011600">
    <property type="entry name" value="Pept_C14_caspase"/>
</dbReference>
<dbReference type="PANTHER" id="PTHR43628:SF1">
    <property type="entry name" value="CHITIN SYNTHASE REGULATORY FACTOR 2-RELATED"/>
    <property type="match status" value="1"/>
</dbReference>
<dbReference type="GO" id="GO:0006508">
    <property type="term" value="P:proteolysis"/>
    <property type="evidence" value="ECO:0007669"/>
    <property type="project" value="InterPro"/>
</dbReference>
<dbReference type="Gene3D" id="1.25.40.10">
    <property type="entry name" value="Tetratricopeptide repeat domain"/>
    <property type="match status" value="1"/>
</dbReference>
<dbReference type="SUPFAM" id="SSF52129">
    <property type="entry name" value="Caspase-like"/>
    <property type="match status" value="1"/>
</dbReference>
<protein>
    <submittedName>
        <fullName evidence="3">Beta-lactamase hcpC</fullName>
        <ecNumber evidence="3">3.5.2.6</ecNumber>
    </submittedName>
</protein>
<dbReference type="EC" id="3.5.2.6" evidence="3"/>
<evidence type="ECO:0000313" key="4">
    <source>
        <dbReference type="Proteomes" id="UP000254572"/>
    </source>
</evidence>
<dbReference type="InterPro" id="IPR011990">
    <property type="entry name" value="TPR-like_helical_dom_sf"/>
</dbReference>
<feature type="signal peptide" evidence="1">
    <location>
        <begin position="1"/>
        <end position="22"/>
    </location>
</feature>
<dbReference type="GO" id="GO:0008800">
    <property type="term" value="F:beta-lactamase activity"/>
    <property type="evidence" value="ECO:0007669"/>
    <property type="project" value="UniProtKB-EC"/>
</dbReference>
<dbReference type="Pfam" id="PF00656">
    <property type="entry name" value="Peptidase_C14"/>
    <property type="match status" value="1"/>
</dbReference>
<dbReference type="SMART" id="SM00671">
    <property type="entry name" value="SEL1"/>
    <property type="match status" value="7"/>
</dbReference>
<dbReference type="GO" id="GO:0004197">
    <property type="term" value="F:cysteine-type endopeptidase activity"/>
    <property type="evidence" value="ECO:0007669"/>
    <property type="project" value="InterPro"/>
</dbReference>
<dbReference type="PANTHER" id="PTHR43628">
    <property type="entry name" value="ACTIVATOR OF C KINASE PROTEIN 1-RELATED"/>
    <property type="match status" value="1"/>
</dbReference>
<dbReference type="RefSeq" id="WP_115611774.1">
    <property type="nucleotide sequence ID" value="NZ_JBHLZC010000004.1"/>
</dbReference>
<accession>A0A381E937</accession>
<evidence type="ECO:0000256" key="1">
    <source>
        <dbReference type="SAM" id="SignalP"/>
    </source>
</evidence>
<dbReference type="SUPFAM" id="SSF81901">
    <property type="entry name" value="HCP-like"/>
    <property type="match status" value="2"/>
</dbReference>
<dbReference type="AlphaFoldDB" id="A0A381E937"/>
<dbReference type="PROSITE" id="PS50208">
    <property type="entry name" value="CASPASE_P20"/>
    <property type="match status" value="1"/>
</dbReference>
<keyword evidence="3" id="KW-0378">Hydrolase</keyword>
<proteinExistence type="predicted"/>
<keyword evidence="4" id="KW-1185">Reference proteome</keyword>
<dbReference type="Pfam" id="PF08238">
    <property type="entry name" value="Sel1"/>
    <property type="match status" value="7"/>
</dbReference>
<dbReference type="InterPro" id="IPR006597">
    <property type="entry name" value="Sel1-like"/>
</dbReference>
<feature type="chain" id="PRO_5017087203" evidence="1">
    <location>
        <begin position="23"/>
        <end position="562"/>
    </location>
</feature>
<evidence type="ECO:0000313" key="3">
    <source>
        <dbReference type="EMBL" id="SUX23427.1"/>
    </source>
</evidence>
<gene>
    <name evidence="3" type="primary">hcpC_8</name>
    <name evidence="3" type="ORF">NCTC13294_01520</name>
</gene>
<keyword evidence="1" id="KW-0732">Signal</keyword>
<dbReference type="OrthoDB" id="9768004at2"/>
<organism evidence="3 4">
    <name type="scientific">Cardiobacterium valvarum</name>
    <dbReference type="NCBI Taxonomy" id="194702"/>
    <lineage>
        <taxon>Bacteria</taxon>
        <taxon>Pseudomonadati</taxon>
        <taxon>Pseudomonadota</taxon>
        <taxon>Gammaproteobacteria</taxon>
        <taxon>Cardiobacteriales</taxon>
        <taxon>Cardiobacteriaceae</taxon>
        <taxon>Cardiobacterium</taxon>
    </lineage>
</organism>